<reference evidence="2 3" key="1">
    <citation type="journal article" date="2015" name="Genome Biol. Evol.">
        <title>Comparative Genomics of a Bacterivorous Green Alga Reveals Evolutionary Causalities and Consequences of Phago-Mixotrophic Mode of Nutrition.</title>
        <authorList>
            <person name="Burns J.A."/>
            <person name="Paasch A."/>
            <person name="Narechania A."/>
            <person name="Kim E."/>
        </authorList>
    </citation>
    <scope>NUCLEOTIDE SEQUENCE [LARGE SCALE GENOMIC DNA]</scope>
    <source>
        <strain evidence="2 3">PLY_AMNH</strain>
    </source>
</reference>
<keyword evidence="3" id="KW-1185">Reference proteome</keyword>
<organism evidence="2 3">
    <name type="scientific">Cymbomonas tetramitiformis</name>
    <dbReference type="NCBI Taxonomy" id="36881"/>
    <lineage>
        <taxon>Eukaryota</taxon>
        <taxon>Viridiplantae</taxon>
        <taxon>Chlorophyta</taxon>
        <taxon>Pyramimonadophyceae</taxon>
        <taxon>Pyramimonadales</taxon>
        <taxon>Pyramimonadaceae</taxon>
        <taxon>Cymbomonas</taxon>
    </lineage>
</organism>
<dbReference type="AlphaFoldDB" id="A0AAE0C0H9"/>
<dbReference type="Proteomes" id="UP001190700">
    <property type="component" value="Unassembled WGS sequence"/>
</dbReference>
<protein>
    <submittedName>
        <fullName evidence="2">Uncharacterized protein</fullName>
    </submittedName>
</protein>
<gene>
    <name evidence="2" type="ORF">CYMTET_44352</name>
</gene>
<comment type="caution">
    <text evidence="2">The sequence shown here is derived from an EMBL/GenBank/DDBJ whole genome shotgun (WGS) entry which is preliminary data.</text>
</comment>
<keyword evidence="1" id="KW-0472">Membrane</keyword>
<sequence length="400" mass="45438">MGIEVPQSTLTSRTILDTNVILNNFEKRTEFVNDVKKSGMNASNIEKITDMLIGKAGESYSQTIQRKSFNKFFMETLPEDIMHVNDHFGEMWDNEQTRGTLGKCIGEIETIFGEIDKSFGESTPTKQFDFQEAQHKLKNATNSLSKALKTCKQDLLDCQAEKEACGKYLEECVEHGSVDTYTEALTEATLEQVRIEGREAYKERHDTLDSMYARWKRITDWISMLLSMAMIALQAYMFWMNRDAVLEALYSGFDLKHFDMMYVLFVTATGACSSVVTKYIESDTSETRAKGVTLATCAIAEHACKAVRVEAFEAYRLSLSRQTLGHNLLGSALSFLSYIAQSWWGASWFARSLAFTATFSKYLGTGMQNALKVGNGYYKKKTREIMMNEKMKLHRNIGDR</sequence>
<keyword evidence="1" id="KW-1133">Transmembrane helix</keyword>
<proteinExistence type="predicted"/>
<dbReference type="EMBL" id="LGRX02030095">
    <property type="protein sequence ID" value="KAK3246131.1"/>
    <property type="molecule type" value="Genomic_DNA"/>
</dbReference>
<feature type="transmembrane region" description="Helical" evidence="1">
    <location>
        <begin position="260"/>
        <end position="280"/>
    </location>
</feature>
<keyword evidence="1" id="KW-0812">Transmembrane</keyword>
<feature type="transmembrane region" description="Helical" evidence="1">
    <location>
        <begin position="221"/>
        <end position="240"/>
    </location>
</feature>
<evidence type="ECO:0000313" key="3">
    <source>
        <dbReference type="Proteomes" id="UP001190700"/>
    </source>
</evidence>
<accession>A0AAE0C0H9</accession>
<evidence type="ECO:0000313" key="2">
    <source>
        <dbReference type="EMBL" id="KAK3246131.1"/>
    </source>
</evidence>
<name>A0AAE0C0H9_9CHLO</name>
<evidence type="ECO:0000256" key="1">
    <source>
        <dbReference type="SAM" id="Phobius"/>
    </source>
</evidence>